<feature type="region of interest" description="Disordered" evidence="3">
    <location>
        <begin position="697"/>
        <end position="820"/>
    </location>
</feature>
<dbReference type="SUPFAM" id="SSF53098">
    <property type="entry name" value="Ribonuclease H-like"/>
    <property type="match status" value="1"/>
</dbReference>
<dbReference type="Pfam" id="PF08159">
    <property type="entry name" value="NUC153"/>
    <property type="match status" value="1"/>
</dbReference>
<gene>
    <name evidence="5" type="ORF">RJ640_011585</name>
</gene>
<dbReference type="Pfam" id="PF25597">
    <property type="entry name" value="SH3_retrovirus"/>
    <property type="match status" value="1"/>
</dbReference>
<dbReference type="PANTHER" id="PTHR11439:SF520">
    <property type="entry name" value="CYSTEINE-RICH RLK (RECEPTOR-LIKE PROTEIN KINASE) 8"/>
    <property type="match status" value="1"/>
</dbReference>
<dbReference type="InterPro" id="IPR043502">
    <property type="entry name" value="DNA/RNA_pol_sf"/>
</dbReference>
<evidence type="ECO:0000313" key="6">
    <source>
        <dbReference type="Proteomes" id="UP001187471"/>
    </source>
</evidence>
<feature type="region of interest" description="Disordered" evidence="3">
    <location>
        <begin position="626"/>
        <end position="652"/>
    </location>
</feature>
<dbReference type="CDD" id="cd09272">
    <property type="entry name" value="RNase_HI_RT_Ty1"/>
    <property type="match status" value="1"/>
</dbReference>
<dbReference type="GO" id="GO:0005730">
    <property type="term" value="C:nucleolus"/>
    <property type="evidence" value="ECO:0007669"/>
    <property type="project" value="UniProtKB-SubCell"/>
</dbReference>
<feature type="domain" description="Integrase catalytic" evidence="4">
    <location>
        <begin position="1"/>
        <end position="124"/>
    </location>
</feature>
<dbReference type="Proteomes" id="UP001187471">
    <property type="component" value="Unassembled WGS sequence"/>
</dbReference>
<feature type="compositionally biased region" description="Basic residues" evidence="3">
    <location>
        <begin position="697"/>
        <end position="709"/>
    </location>
</feature>
<dbReference type="Gene3D" id="3.30.420.10">
    <property type="entry name" value="Ribonuclease H-like superfamily/Ribonuclease H"/>
    <property type="match status" value="1"/>
</dbReference>
<dbReference type="InterPro" id="IPR013103">
    <property type="entry name" value="RVT_2"/>
</dbReference>
<sequence>MKFKSETKDYLLYFFRWVQTQFNSKVKILRTDNGLEFDHSELLTYYHENGMERQSSCTDTPQPNGVVERKHRHVLEVVRALRFQASLRIHFWGECVLTATYLVNRMPLSILQNKSPYEVLLGKLPNYDHLRSFGCPCYSHVNSKPRDKFASRSRPGVFVGYPNGKKGYQIFDLEDKHIYTSRDVQFFEESYPRHNPFVAPHESQQPDSSVFGPHATMDSPLDAVRARNKPDDIIQTVVPLSESNCAIPELHSNEQQAEPNEVIEGSDPNKIISGALDSNNLTPESNSSLSEISIPAKRVRKVFSKLSGTDPVRIHKLKQYLDQKFHIKDLGKLKYFLGIEVARSTSGVSLSQRKYVLDILSESGLLGSKPSSTPMDQQHKLTPDAGSICSDPGQYRRLVGRLLYLTITRPDISYAVHVLSQFMHAPRQPHLDAAFQVLRYLKGAPGQGILLPANSSLTLRAYCDADWAGCPSTRRSTTGYIIFLGSSPISWRSKKQSVVSRSSAEAEYRAMATTSSEIIWLVRLLQDLHVPCTSHVSLFCDNQAAIHIAANPVFHERTKHIEIDCHFIRQHIQSQAPTSYEGVDFHTRALQHSNIQLTCDEDEPQRSRSLKRKFNADQLAELELEEFMASDESGTDEEEDDNDAMDEKRHKKQDMYRALIQSGDMEVTFNTGLEDISQRILEKKNRKSETVWEAYNRKRKEKKKARKNRAKDSSEDESSDIDQEPAEQPDDFFIEESPPKGSKEGRDDKGADTNLKGYNLKLKKSRGKVAKETPEEGKLPTADYDDPRFSSIFTSPLFALDPTDPQFKRNAKNESDQLPSKKEKLELASLVKSIKMKSNQVPVPSVGKTSRKKGKHSF</sequence>
<protein>
    <recommendedName>
        <fullName evidence="4">Integrase catalytic domain-containing protein</fullName>
    </recommendedName>
</protein>
<feature type="compositionally biased region" description="Basic and acidic residues" evidence="3">
    <location>
        <begin position="769"/>
        <end position="778"/>
    </location>
</feature>
<keyword evidence="2" id="KW-0539">Nucleus</keyword>
<dbReference type="AlphaFoldDB" id="A0AA88RXP7"/>
<dbReference type="PROSITE" id="PS50994">
    <property type="entry name" value="INTEGRASE"/>
    <property type="match status" value="1"/>
</dbReference>
<feature type="compositionally biased region" description="Acidic residues" evidence="3">
    <location>
        <begin position="626"/>
        <end position="644"/>
    </location>
</feature>
<evidence type="ECO:0000256" key="1">
    <source>
        <dbReference type="ARBA" id="ARBA00004604"/>
    </source>
</evidence>
<name>A0AA88RXP7_9ASTE</name>
<feature type="compositionally biased region" description="Basic and acidic residues" evidence="3">
    <location>
        <begin position="737"/>
        <end position="751"/>
    </location>
</feature>
<evidence type="ECO:0000313" key="5">
    <source>
        <dbReference type="EMBL" id="KAK2991896.1"/>
    </source>
</evidence>
<feature type="region of interest" description="Disordered" evidence="3">
    <location>
        <begin position="838"/>
        <end position="858"/>
    </location>
</feature>
<dbReference type="InterPro" id="IPR012337">
    <property type="entry name" value="RNaseH-like_sf"/>
</dbReference>
<accession>A0AA88RXP7</accession>
<proteinExistence type="predicted"/>
<dbReference type="InterPro" id="IPR057670">
    <property type="entry name" value="SH3_retrovirus"/>
</dbReference>
<reference evidence="5" key="1">
    <citation type="submission" date="2022-12" db="EMBL/GenBank/DDBJ databases">
        <title>Draft genome assemblies for two species of Escallonia (Escalloniales).</title>
        <authorList>
            <person name="Chanderbali A."/>
            <person name="Dervinis C."/>
            <person name="Anghel I."/>
            <person name="Soltis D."/>
            <person name="Soltis P."/>
            <person name="Zapata F."/>
        </authorList>
    </citation>
    <scope>NUCLEOTIDE SEQUENCE</scope>
    <source>
        <strain evidence="5">UCBG92.1500</strain>
        <tissue evidence="5">Leaf</tissue>
    </source>
</reference>
<dbReference type="Pfam" id="PF07727">
    <property type="entry name" value="RVT_2"/>
    <property type="match status" value="1"/>
</dbReference>
<feature type="compositionally biased region" description="Acidic residues" evidence="3">
    <location>
        <begin position="714"/>
        <end position="734"/>
    </location>
</feature>
<organism evidence="5 6">
    <name type="scientific">Escallonia rubra</name>
    <dbReference type="NCBI Taxonomy" id="112253"/>
    <lineage>
        <taxon>Eukaryota</taxon>
        <taxon>Viridiplantae</taxon>
        <taxon>Streptophyta</taxon>
        <taxon>Embryophyta</taxon>
        <taxon>Tracheophyta</taxon>
        <taxon>Spermatophyta</taxon>
        <taxon>Magnoliopsida</taxon>
        <taxon>eudicotyledons</taxon>
        <taxon>Gunneridae</taxon>
        <taxon>Pentapetalae</taxon>
        <taxon>asterids</taxon>
        <taxon>campanulids</taxon>
        <taxon>Escalloniales</taxon>
        <taxon>Escalloniaceae</taxon>
        <taxon>Escallonia</taxon>
    </lineage>
</organism>
<dbReference type="GO" id="GO:0015074">
    <property type="term" value="P:DNA integration"/>
    <property type="evidence" value="ECO:0007669"/>
    <property type="project" value="InterPro"/>
</dbReference>
<evidence type="ECO:0000256" key="3">
    <source>
        <dbReference type="SAM" id="MobiDB-lite"/>
    </source>
</evidence>
<dbReference type="PANTHER" id="PTHR11439">
    <property type="entry name" value="GAG-POL-RELATED RETROTRANSPOSON"/>
    <property type="match status" value="1"/>
</dbReference>
<dbReference type="InterPro" id="IPR012580">
    <property type="entry name" value="NUC153"/>
</dbReference>
<dbReference type="SUPFAM" id="SSF56672">
    <property type="entry name" value="DNA/RNA polymerases"/>
    <property type="match status" value="1"/>
</dbReference>
<dbReference type="EMBL" id="JAVXUO010000455">
    <property type="protein sequence ID" value="KAK2991896.1"/>
    <property type="molecule type" value="Genomic_DNA"/>
</dbReference>
<comment type="caution">
    <text evidence="5">The sequence shown here is derived from an EMBL/GenBank/DDBJ whole genome shotgun (WGS) entry which is preliminary data.</text>
</comment>
<comment type="subcellular location">
    <subcellularLocation>
        <location evidence="1">Nucleus</location>
        <location evidence="1">Nucleolus</location>
    </subcellularLocation>
</comment>
<dbReference type="InterPro" id="IPR001584">
    <property type="entry name" value="Integrase_cat-core"/>
</dbReference>
<keyword evidence="6" id="KW-1185">Reference proteome</keyword>
<evidence type="ECO:0000259" key="4">
    <source>
        <dbReference type="PROSITE" id="PS50994"/>
    </source>
</evidence>
<feature type="compositionally biased region" description="Basic and acidic residues" evidence="3">
    <location>
        <begin position="811"/>
        <end position="820"/>
    </location>
</feature>
<dbReference type="GO" id="GO:0003676">
    <property type="term" value="F:nucleic acid binding"/>
    <property type="evidence" value="ECO:0007669"/>
    <property type="project" value="InterPro"/>
</dbReference>
<feature type="compositionally biased region" description="Basic residues" evidence="3">
    <location>
        <begin position="849"/>
        <end position="858"/>
    </location>
</feature>
<dbReference type="InterPro" id="IPR036397">
    <property type="entry name" value="RNaseH_sf"/>
</dbReference>
<evidence type="ECO:0000256" key="2">
    <source>
        <dbReference type="ARBA" id="ARBA00023242"/>
    </source>
</evidence>